<dbReference type="AlphaFoldDB" id="A0A941DR38"/>
<evidence type="ECO:0000256" key="8">
    <source>
        <dbReference type="ARBA" id="ARBA00023049"/>
    </source>
</evidence>
<keyword evidence="9" id="KW-0865">Zymogen</keyword>
<sequence>MQTAAWIREHALSDNRSYEILESLTTEVGARLAGSEADLRAVAWAEAKMRALGLDKVWKEPVQYPVWQRLSELASVISPYPHRLQVTALGHSVSTPEGGVQADIVRVASLQDLKNTDPAKVHGKI</sequence>
<dbReference type="PANTHER" id="PTHR12053">
    <property type="entry name" value="PROTEASE FAMILY M28 PLASMA GLUTAMATE CARBOXYPEPTIDASE-RELATED"/>
    <property type="match status" value="1"/>
</dbReference>
<evidence type="ECO:0000256" key="9">
    <source>
        <dbReference type="ARBA" id="ARBA00023145"/>
    </source>
</evidence>
<evidence type="ECO:0000256" key="10">
    <source>
        <dbReference type="ARBA" id="ARBA00023180"/>
    </source>
</evidence>
<evidence type="ECO:0000313" key="11">
    <source>
        <dbReference type="EMBL" id="MBR7784455.1"/>
    </source>
</evidence>
<evidence type="ECO:0000256" key="1">
    <source>
        <dbReference type="ARBA" id="ARBA00004613"/>
    </source>
</evidence>
<dbReference type="GO" id="GO:0046872">
    <property type="term" value="F:metal ion binding"/>
    <property type="evidence" value="ECO:0007669"/>
    <property type="project" value="UniProtKB-KW"/>
</dbReference>
<keyword evidence="4" id="KW-0479">Metal-binding</keyword>
<protein>
    <submittedName>
        <fullName evidence="11">Uncharacterized protein</fullName>
    </submittedName>
</protein>
<reference evidence="11" key="1">
    <citation type="submission" date="2021-04" db="EMBL/GenBank/DDBJ databases">
        <title>novel species isolated from subtropical streams in China.</title>
        <authorList>
            <person name="Lu H."/>
        </authorList>
    </citation>
    <scope>NUCLEOTIDE SEQUENCE</scope>
    <source>
        <strain evidence="11">LFS511W</strain>
    </source>
</reference>
<proteinExistence type="predicted"/>
<gene>
    <name evidence="11" type="ORF">KDM89_20175</name>
</gene>
<dbReference type="GO" id="GO:0005576">
    <property type="term" value="C:extracellular region"/>
    <property type="evidence" value="ECO:0007669"/>
    <property type="project" value="UniProtKB-SubCell"/>
</dbReference>
<evidence type="ECO:0000256" key="6">
    <source>
        <dbReference type="ARBA" id="ARBA00022801"/>
    </source>
</evidence>
<evidence type="ECO:0000313" key="12">
    <source>
        <dbReference type="Proteomes" id="UP000680067"/>
    </source>
</evidence>
<dbReference type="InterPro" id="IPR039866">
    <property type="entry name" value="CPQ"/>
</dbReference>
<dbReference type="GO" id="GO:0006508">
    <property type="term" value="P:proteolysis"/>
    <property type="evidence" value="ECO:0007669"/>
    <property type="project" value="UniProtKB-KW"/>
</dbReference>
<evidence type="ECO:0000256" key="3">
    <source>
        <dbReference type="ARBA" id="ARBA00022670"/>
    </source>
</evidence>
<keyword evidence="10" id="KW-0325">Glycoprotein</keyword>
<dbReference type="PANTHER" id="PTHR12053:SF3">
    <property type="entry name" value="CARBOXYPEPTIDASE Q"/>
    <property type="match status" value="1"/>
</dbReference>
<dbReference type="RefSeq" id="WP_212689656.1">
    <property type="nucleotide sequence ID" value="NZ_JAGSPN010000231.1"/>
</dbReference>
<keyword evidence="3" id="KW-0645">Protease</keyword>
<evidence type="ECO:0000256" key="5">
    <source>
        <dbReference type="ARBA" id="ARBA00022729"/>
    </source>
</evidence>
<dbReference type="SUPFAM" id="SSF53187">
    <property type="entry name" value="Zn-dependent exopeptidases"/>
    <property type="match status" value="1"/>
</dbReference>
<comment type="caution">
    <text evidence="11">The sequence shown here is derived from an EMBL/GenBank/DDBJ whole genome shotgun (WGS) entry which is preliminary data.</text>
</comment>
<name>A0A941DR38_9BURK</name>
<accession>A0A941DR38</accession>
<keyword evidence="8" id="KW-0482">Metalloprotease</keyword>
<dbReference type="GO" id="GO:0070573">
    <property type="term" value="F:metallodipeptidase activity"/>
    <property type="evidence" value="ECO:0007669"/>
    <property type="project" value="InterPro"/>
</dbReference>
<evidence type="ECO:0000256" key="4">
    <source>
        <dbReference type="ARBA" id="ARBA00022723"/>
    </source>
</evidence>
<organism evidence="11 12">
    <name type="scientific">Undibacterium luofuense</name>
    <dbReference type="NCBI Taxonomy" id="2828733"/>
    <lineage>
        <taxon>Bacteria</taxon>
        <taxon>Pseudomonadati</taxon>
        <taxon>Pseudomonadota</taxon>
        <taxon>Betaproteobacteria</taxon>
        <taxon>Burkholderiales</taxon>
        <taxon>Oxalobacteraceae</taxon>
        <taxon>Undibacterium</taxon>
    </lineage>
</organism>
<keyword evidence="2" id="KW-0964">Secreted</keyword>
<dbReference type="Gene3D" id="3.50.30.30">
    <property type="match status" value="1"/>
</dbReference>
<dbReference type="EMBL" id="JAGSPN010000231">
    <property type="protein sequence ID" value="MBR7784455.1"/>
    <property type="molecule type" value="Genomic_DNA"/>
</dbReference>
<dbReference type="Proteomes" id="UP000680067">
    <property type="component" value="Unassembled WGS sequence"/>
</dbReference>
<feature type="non-terminal residue" evidence="11">
    <location>
        <position position="125"/>
    </location>
</feature>
<keyword evidence="7" id="KW-0862">Zinc</keyword>
<evidence type="ECO:0000256" key="7">
    <source>
        <dbReference type="ARBA" id="ARBA00022833"/>
    </source>
</evidence>
<comment type="subcellular location">
    <subcellularLocation>
        <location evidence="1">Secreted</location>
    </subcellularLocation>
</comment>
<keyword evidence="6" id="KW-0378">Hydrolase</keyword>
<keyword evidence="12" id="KW-1185">Reference proteome</keyword>
<evidence type="ECO:0000256" key="2">
    <source>
        <dbReference type="ARBA" id="ARBA00022525"/>
    </source>
</evidence>
<keyword evidence="5" id="KW-0732">Signal</keyword>